<feature type="domain" description="FHA" evidence="2">
    <location>
        <begin position="146"/>
        <end position="200"/>
    </location>
</feature>
<dbReference type="SMART" id="SM00240">
    <property type="entry name" value="FHA"/>
    <property type="match status" value="1"/>
</dbReference>
<dbReference type="OrthoDB" id="5111283at2"/>
<dbReference type="InterPro" id="IPR050923">
    <property type="entry name" value="Cell_Proc_Reg/RNA_Proc"/>
</dbReference>
<protein>
    <submittedName>
        <fullName evidence="3">FHA domain containing protein</fullName>
    </submittedName>
</protein>
<keyword evidence="1" id="KW-0597">Phosphoprotein</keyword>
<accession>D3Q6F9</accession>
<reference evidence="3 4" key="1">
    <citation type="journal article" date="2009" name="Stand. Genomic Sci.">
        <title>Complete genome sequence of Stackebrandtia nassauensis type strain (LLR-40K-21).</title>
        <authorList>
            <person name="Munk C."/>
            <person name="Lapidus A."/>
            <person name="Copeland A."/>
            <person name="Jando M."/>
            <person name="Mayilraj S."/>
            <person name="Glavina Del Rio T."/>
            <person name="Nolan M."/>
            <person name="Chen F."/>
            <person name="Lucas S."/>
            <person name="Tice H."/>
            <person name="Cheng J.F."/>
            <person name="Han C."/>
            <person name="Detter J.C."/>
            <person name="Bruce D."/>
            <person name="Goodwin L."/>
            <person name="Chain P."/>
            <person name="Pitluck S."/>
            <person name="Goker M."/>
            <person name="Ovchinikova G."/>
            <person name="Pati A."/>
            <person name="Ivanova N."/>
            <person name="Mavromatis K."/>
            <person name="Chen A."/>
            <person name="Palaniappan K."/>
            <person name="Land M."/>
            <person name="Hauser L."/>
            <person name="Chang Y.J."/>
            <person name="Jeffries C.D."/>
            <person name="Bristow J."/>
            <person name="Eisen J.A."/>
            <person name="Markowitz V."/>
            <person name="Hugenholtz P."/>
            <person name="Kyrpides N.C."/>
            <person name="Klenk H.P."/>
        </authorList>
    </citation>
    <scope>NUCLEOTIDE SEQUENCE [LARGE SCALE GENOMIC DNA]</scope>
    <source>
        <strain evidence="4">DSM 44728 / CIP 108903 / NRRL B-16338 / NBRC 102104 / LLR-40K-21</strain>
    </source>
</reference>
<dbReference type="CDD" id="cd00060">
    <property type="entry name" value="FHA"/>
    <property type="match status" value="1"/>
</dbReference>
<dbReference type="PANTHER" id="PTHR23308">
    <property type="entry name" value="NUCLEAR INHIBITOR OF PROTEIN PHOSPHATASE-1"/>
    <property type="match status" value="1"/>
</dbReference>
<dbReference type="AlphaFoldDB" id="D3Q6F9"/>
<gene>
    <name evidence="3" type="ordered locus">Snas_4558</name>
</gene>
<dbReference type="STRING" id="446470.Snas_4558"/>
<dbReference type="SUPFAM" id="SSF49879">
    <property type="entry name" value="SMAD/FHA domain"/>
    <property type="match status" value="1"/>
</dbReference>
<dbReference type="InterPro" id="IPR000253">
    <property type="entry name" value="FHA_dom"/>
</dbReference>
<evidence type="ECO:0000256" key="1">
    <source>
        <dbReference type="ARBA" id="ARBA00022553"/>
    </source>
</evidence>
<evidence type="ECO:0000313" key="4">
    <source>
        <dbReference type="Proteomes" id="UP000000844"/>
    </source>
</evidence>
<dbReference type="InterPro" id="IPR008984">
    <property type="entry name" value="SMAD_FHA_dom_sf"/>
</dbReference>
<dbReference type="KEGG" id="sna:Snas_4558"/>
<dbReference type="Pfam" id="PF00498">
    <property type="entry name" value="FHA"/>
    <property type="match status" value="1"/>
</dbReference>
<sequence length="233" mass="25755">MKTCPNRHSVHDHLEYCEECGSRVESTPTRLFQPAPPPPPQQQVQLWTCSHCHTQQGLSRYCEACGEPNPRHPEYADEPTDEIEQQYRAPEPPPPPPMATARITVTATADRAFFDRMQSHDGPDAGTLMFPAVYPPRTFTLERPQIFIGRRSRSRGIEPDIDLSGAPEDSGVSHAHAAIINAEGRWCVVDVGSSNGTYLNMAPEPIPANTPTLLNHGDRIHLGAWTTLTVSFG</sequence>
<dbReference type="PROSITE" id="PS50006">
    <property type="entry name" value="FHA_DOMAIN"/>
    <property type="match status" value="1"/>
</dbReference>
<dbReference type="RefSeq" id="WP_013019773.1">
    <property type="nucleotide sequence ID" value="NC_013947.1"/>
</dbReference>
<dbReference type="HOGENOM" id="CLU_031794_0_0_11"/>
<dbReference type="Gene3D" id="2.60.200.20">
    <property type="match status" value="1"/>
</dbReference>
<keyword evidence="4" id="KW-1185">Reference proteome</keyword>
<dbReference type="Proteomes" id="UP000000844">
    <property type="component" value="Chromosome"/>
</dbReference>
<organism evidence="3 4">
    <name type="scientific">Stackebrandtia nassauensis (strain DSM 44728 / CIP 108903 / NRRL B-16338 / NBRC 102104 / LLR-40K-21)</name>
    <dbReference type="NCBI Taxonomy" id="446470"/>
    <lineage>
        <taxon>Bacteria</taxon>
        <taxon>Bacillati</taxon>
        <taxon>Actinomycetota</taxon>
        <taxon>Actinomycetes</taxon>
        <taxon>Glycomycetales</taxon>
        <taxon>Glycomycetaceae</taxon>
        <taxon>Stackebrandtia</taxon>
    </lineage>
</organism>
<evidence type="ECO:0000259" key="2">
    <source>
        <dbReference type="PROSITE" id="PS50006"/>
    </source>
</evidence>
<dbReference type="EMBL" id="CP001778">
    <property type="protein sequence ID" value="ADD44202.1"/>
    <property type="molecule type" value="Genomic_DNA"/>
</dbReference>
<dbReference type="eggNOG" id="COG1716">
    <property type="taxonomic scope" value="Bacteria"/>
</dbReference>
<proteinExistence type="predicted"/>
<evidence type="ECO:0000313" key="3">
    <source>
        <dbReference type="EMBL" id="ADD44202.1"/>
    </source>
</evidence>
<name>D3Q6F9_STANL</name>